<dbReference type="EMBL" id="CP009571">
    <property type="protein sequence ID" value="AIT07362.1"/>
    <property type="molecule type" value="Genomic_DNA"/>
</dbReference>
<accession>A0A097EIH0</accession>
<keyword evidence="3" id="KW-1185">Reference proteome</keyword>
<dbReference type="InterPro" id="IPR045455">
    <property type="entry name" value="NrS-1_pol-like_helicase"/>
</dbReference>
<reference evidence="2 3" key="1">
    <citation type="submission" date="2014-09" db="EMBL/GenBank/DDBJ databases">
        <title>Using Illumina technology Improving SMRT sequencing Genome Assembly by RASTools.</title>
        <authorList>
            <person name="Zhou Y."/>
            <person name="Ma T."/>
            <person name="Liu T."/>
        </authorList>
    </citation>
    <scope>NUCLEOTIDE SEQUENCE [LARGE SCALE GENOMIC DNA]</scope>
    <source>
        <strain evidence="2 3">ATCC 55669</strain>
    </source>
</reference>
<organism evidence="2 3">
    <name type="scientific">Sphingomonas taxi</name>
    <dbReference type="NCBI Taxonomy" id="1549858"/>
    <lineage>
        <taxon>Bacteria</taxon>
        <taxon>Pseudomonadati</taxon>
        <taxon>Pseudomonadota</taxon>
        <taxon>Alphaproteobacteria</taxon>
        <taxon>Sphingomonadales</taxon>
        <taxon>Sphingomonadaceae</taxon>
        <taxon>Sphingomonas</taxon>
    </lineage>
</organism>
<gene>
    <name evidence="2" type="ORF">MC45_14375</name>
</gene>
<dbReference type="Proteomes" id="UP000033200">
    <property type="component" value="Chromosome"/>
</dbReference>
<evidence type="ECO:0000259" key="1">
    <source>
        <dbReference type="Pfam" id="PF19263"/>
    </source>
</evidence>
<dbReference type="KEGG" id="stax:MC45_14375"/>
<feature type="domain" description="NrS-1 polymerase-like helicase" evidence="1">
    <location>
        <begin position="92"/>
        <end position="200"/>
    </location>
</feature>
<sequence length="389" mass="43448">MSQGDLWFSSPQRRSYDNVIFAPGQPLSPEFLNLWRGFAVEPVDNPGGWSLLNEHLRVHVAGGDEAGYQYILNWLAFAVQHLDKPIGTALVLLGKKGAGKSIIIELFGFLFGQHTFVTSRMDDAIGRFNDRLETTVLLGLEEAIAPQNRAADGTLKDLVTRTTLRLEGKFFGVWTAPNHLRIIVTSNNEHVVRADGSERRYAVFEVTNPHQAEPSARRAYFGRMVEQMEAGGYAAMLGELLARDIRGWNPEVIPETEALKRQKVLNLVNDPVRAYLYERLTDGVSITTGGGSLGAPVHRWSETDAVIVPVRDLNEDFRLFATHQGMAFSERQLAIQLPRYMPAGFKSVTRREPNGDASSSTVRVYPFPQLEVARARFEEVTGLTIARDR</sequence>
<dbReference type="InterPro" id="IPR027417">
    <property type="entry name" value="P-loop_NTPase"/>
</dbReference>
<dbReference type="AlphaFoldDB" id="A0A097EIH0"/>
<protein>
    <recommendedName>
        <fullName evidence="1">NrS-1 polymerase-like helicase domain-containing protein</fullName>
    </recommendedName>
</protein>
<name>A0A097EIH0_9SPHN</name>
<dbReference type="SUPFAM" id="SSF52540">
    <property type="entry name" value="P-loop containing nucleoside triphosphate hydrolases"/>
    <property type="match status" value="1"/>
</dbReference>
<proteinExistence type="predicted"/>
<evidence type="ECO:0000313" key="3">
    <source>
        <dbReference type="Proteomes" id="UP000033200"/>
    </source>
</evidence>
<evidence type="ECO:0000313" key="2">
    <source>
        <dbReference type="EMBL" id="AIT07362.1"/>
    </source>
</evidence>
<dbReference type="Gene3D" id="3.40.50.300">
    <property type="entry name" value="P-loop containing nucleotide triphosphate hydrolases"/>
    <property type="match status" value="1"/>
</dbReference>
<dbReference type="eggNOG" id="COG3378">
    <property type="taxonomic scope" value="Bacteria"/>
</dbReference>
<dbReference type="HOGENOM" id="CLU_033797_1_0_5"/>
<dbReference type="Pfam" id="PF19263">
    <property type="entry name" value="DUF5906"/>
    <property type="match status" value="1"/>
</dbReference>